<keyword evidence="4" id="KW-1133">Transmembrane helix</keyword>
<comment type="subcellular location">
    <subcellularLocation>
        <location evidence="1">Cell envelope</location>
    </subcellularLocation>
</comment>
<dbReference type="GO" id="GO:0022857">
    <property type="term" value="F:transmembrane transporter activity"/>
    <property type="evidence" value="ECO:0007669"/>
    <property type="project" value="InterPro"/>
</dbReference>
<feature type="domain" description="Multidrug resistance protein MdtA-like barrel-sandwich hybrid" evidence="5">
    <location>
        <begin position="76"/>
        <end position="259"/>
    </location>
</feature>
<dbReference type="SUPFAM" id="SSF111369">
    <property type="entry name" value="HlyD-like secretion proteins"/>
    <property type="match status" value="1"/>
</dbReference>
<evidence type="ECO:0000256" key="4">
    <source>
        <dbReference type="SAM" id="Phobius"/>
    </source>
</evidence>
<protein>
    <submittedName>
        <fullName evidence="7">Multidrug resistance protein MdtA</fullName>
    </submittedName>
</protein>
<evidence type="ECO:0000313" key="7">
    <source>
        <dbReference type="EMBL" id="MPL73847.1"/>
    </source>
</evidence>
<dbReference type="PANTHER" id="PTHR32347:SF23">
    <property type="entry name" value="BLL5650 PROTEIN"/>
    <property type="match status" value="1"/>
</dbReference>
<accession>A0A644U4J0</accession>
<dbReference type="InterPro" id="IPR006143">
    <property type="entry name" value="RND_pump_MFP"/>
</dbReference>
<dbReference type="Gene3D" id="2.40.30.170">
    <property type="match status" value="1"/>
</dbReference>
<feature type="coiled-coil region" evidence="3">
    <location>
        <begin position="208"/>
        <end position="235"/>
    </location>
</feature>
<dbReference type="Gene3D" id="2.40.50.100">
    <property type="match status" value="1"/>
</dbReference>
<dbReference type="Gene3D" id="2.40.420.20">
    <property type="match status" value="1"/>
</dbReference>
<dbReference type="AlphaFoldDB" id="A0A644U4J0"/>
<dbReference type="Pfam" id="PF25917">
    <property type="entry name" value="BSH_RND"/>
    <property type="match status" value="1"/>
</dbReference>
<evidence type="ECO:0000256" key="3">
    <source>
        <dbReference type="SAM" id="Coils"/>
    </source>
</evidence>
<dbReference type="InterPro" id="IPR058625">
    <property type="entry name" value="MdtA-like_BSH"/>
</dbReference>
<comment type="caution">
    <text evidence="7">The sequence shown here is derived from an EMBL/GenBank/DDBJ whole genome shotgun (WGS) entry which is preliminary data.</text>
</comment>
<dbReference type="NCBIfam" id="TIGR01730">
    <property type="entry name" value="RND_mfp"/>
    <property type="match status" value="1"/>
</dbReference>
<name>A0A644U4J0_9ZZZZ</name>
<keyword evidence="2 3" id="KW-0175">Coiled coil</keyword>
<dbReference type="PANTHER" id="PTHR32347">
    <property type="entry name" value="EFFLUX SYSTEM COMPONENT YKNX-RELATED"/>
    <property type="match status" value="1"/>
</dbReference>
<organism evidence="7">
    <name type="scientific">bioreactor metagenome</name>
    <dbReference type="NCBI Taxonomy" id="1076179"/>
    <lineage>
        <taxon>unclassified sequences</taxon>
        <taxon>metagenomes</taxon>
        <taxon>ecological metagenomes</taxon>
    </lineage>
</organism>
<keyword evidence="4" id="KW-0472">Membrane</keyword>
<dbReference type="GO" id="GO:0030313">
    <property type="term" value="C:cell envelope"/>
    <property type="evidence" value="ECO:0007669"/>
    <property type="project" value="UniProtKB-SubCell"/>
</dbReference>
<feature type="transmembrane region" description="Helical" evidence="4">
    <location>
        <begin position="16"/>
        <end position="34"/>
    </location>
</feature>
<reference evidence="7" key="1">
    <citation type="submission" date="2019-08" db="EMBL/GenBank/DDBJ databases">
        <authorList>
            <person name="Kucharzyk K."/>
            <person name="Murdoch R.W."/>
            <person name="Higgins S."/>
            <person name="Loffler F."/>
        </authorList>
    </citation>
    <scope>NUCLEOTIDE SEQUENCE</scope>
</reference>
<dbReference type="EMBL" id="VSSQ01000076">
    <property type="protein sequence ID" value="MPL73847.1"/>
    <property type="molecule type" value="Genomic_DNA"/>
</dbReference>
<dbReference type="Pfam" id="PF25967">
    <property type="entry name" value="RND-MFP_C"/>
    <property type="match status" value="1"/>
</dbReference>
<dbReference type="GO" id="GO:0016020">
    <property type="term" value="C:membrane"/>
    <property type="evidence" value="ECO:0007669"/>
    <property type="project" value="InterPro"/>
</dbReference>
<evidence type="ECO:0000256" key="2">
    <source>
        <dbReference type="ARBA" id="ARBA00023054"/>
    </source>
</evidence>
<dbReference type="InterPro" id="IPR058627">
    <property type="entry name" value="MdtA-like_C"/>
</dbReference>
<gene>
    <name evidence="7" type="primary">mdtA_11</name>
    <name evidence="7" type="ORF">SDC9_19655</name>
</gene>
<dbReference type="InterPro" id="IPR050465">
    <property type="entry name" value="UPF0194_transport"/>
</dbReference>
<evidence type="ECO:0000259" key="5">
    <source>
        <dbReference type="Pfam" id="PF25917"/>
    </source>
</evidence>
<evidence type="ECO:0000259" key="6">
    <source>
        <dbReference type="Pfam" id="PF25967"/>
    </source>
</evidence>
<dbReference type="Gene3D" id="1.10.287.470">
    <property type="entry name" value="Helix hairpin bin"/>
    <property type="match status" value="1"/>
</dbReference>
<feature type="domain" description="Multidrug resistance protein MdtA-like C-terminal permuted SH3" evidence="6">
    <location>
        <begin position="344"/>
        <end position="403"/>
    </location>
</feature>
<proteinExistence type="predicted"/>
<evidence type="ECO:0000256" key="1">
    <source>
        <dbReference type="ARBA" id="ARBA00004196"/>
    </source>
</evidence>
<sequence length="416" mass="47830">MDIQLEKKKGLQKKHIPYIAGGILFVILLLWIIFGNHASSLKVDARSLNIGSVTHEQFNDFVRVNGQVQPITIIQLSPEEGGIVQERLVEEGTTVSKGQVIVRLSNSSLDLSILNSEAELAEKQNFLRNTQVTMEQEKLSIRQEKLQLDLDIKRKLRAFLQQEQLYKEELIAREEYMQAKEDYELAKEKRTLIIERQKQDSLYRSVQVDQMEDNLANMRRNVLLIRERKENLNIKSPIDGELGLLDVVLGQSVSMGQKIGQINDLSDFKIEALVDEHYIDRVKKGLSATFDRQDAQYALQVRKVFPEVRDGKFRTEFIFDGERPDNIRSGQTYYINLELGQPTDAILIPKGSFFQSTGGRWIFVLDASGKKAYRRQIKIGRQNPQYYEVTEGLEAGEKVIVSSYESYKDNEILILE</sequence>
<keyword evidence="4" id="KW-0812">Transmembrane</keyword>